<dbReference type="SUPFAM" id="SSF52540">
    <property type="entry name" value="P-loop containing nucleoside triphosphate hydrolases"/>
    <property type="match status" value="1"/>
</dbReference>
<keyword evidence="7" id="KW-1185">Reference proteome</keyword>
<evidence type="ECO:0000313" key="6">
    <source>
        <dbReference type="EMBL" id="MFD1440822.1"/>
    </source>
</evidence>
<evidence type="ECO:0000256" key="2">
    <source>
        <dbReference type="ARBA" id="ARBA00022448"/>
    </source>
</evidence>
<comment type="caution">
    <text evidence="6">The sequence shown here is derived from an EMBL/GenBank/DDBJ whole genome shotgun (WGS) entry which is preliminary data.</text>
</comment>
<evidence type="ECO:0000313" key="7">
    <source>
        <dbReference type="Proteomes" id="UP001597212"/>
    </source>
</evidence>
<feature type="domain" description="ABC transporter" evidence="5">
    <location>
        <begin position="6"/>
        <end position="233"/>
    </location>
</feature>
<dbReference type="InterPro" id="IPR003439">
    <property type="entry name" value="ABC_transporter-like_ATP-bd"/>
</dbReference>
<proteinExistence type="inferred from homology"/>
<protein>
    <submittedName>
        <fullName evidence="6">ABC transporter ATP-binding protein</fullName>
    </submittedName>
</protein>
<evidence type="ECO:0000256" key="1">
    <source>
        <dbReference type="ARBA" id="ARBA00005417"/>
    </source>
</evidence>
<sequence length="306" mass="33437">MEQPVLQLQGVSKRFGRFQALKDVDLTVNTGDIFALIGENGAGKTTIMRLVVGLSPMGQGQITLLGEHAGHYRHALSRIGAVIETPTAFENLTVSQNLKVIAIQHGLSDDELIAKTISLVGLEEKAKTKAKHLSLGLRQRLGLAIAVLAQPDFVILDEPTNGLDPMGIVQFRSLGKRLQSEFNTTVLISSHILTELYQVATKFAFLHRGQILQVLTKSELDEKTRGGLEITVSDAAHAAEILDEANLKQLQVRDDSHVVLQNLTTPPEKVNELLVKAGVSVISITRREATLEQYYTQLIQEQGAAK</sequence>
<dbReference type="Pfam" id="PF00005">
    <property type="entry name" value="ABC_tran"/>
    <property type="match status" value="1"/>
</dbReference>
<dbReference type="PANTHER" id="PTHR43335">
    <property type="entry name" value="ABC TRANSPORTER, ATP-BINDING PROTEIN"/>
    <property type="match status" value="1"/>
</dbReference>
<dbReference type="RefSeq" id="WP_125758302.1">
    <property type="nucleotide sequence ID" value="NZ_JBHTOK010000042.1"/>
</dbReference>
<dbReference type="Proteomes" id="UP001597212">
    <property type="component" value="Unassembled WGS sequence"/>
</dbReference>
<name>A0ABW4CY88_9LACO</name>
<evidence type="ECO:0000256" key="3">
    <source>
        <dbReference type="ARBA" id="ARBA00022741"/>
    </source>
</evidence>
<reference evidence="7" key="1">
    <citation type="journal article" date="2019" name="Int. J. Syst. Evol. Microbiol.">
        <title>The Global Catalogue of Microorganisms (GCM) 10K type strain sequencing project: providing services to taxonomists for standard genome sequencing and annotation.</title>
        <authorList>
            <consortium name="The Broad Institute Genomics Platform"/>
            <consortium name="The Broad Institute Genome Sequencing Center for Infectious Disease"/>
            <person name="Wu L."/>
            <person name="Ma J."/>
        </authorList>
    </citation>
    <scope>NUCLEOTIDE SEQUENCE [LARGE SCALE GENOMIC DNA]</scope>
    <source>
        <strain evidence="7">CCM 8912</strain>
    </source>
</reference>
<comment type="similarity">
    <text evidence="1">Belongs to the ABC transporter superfamily.</text>
</comment>
<dbReference type="PROSITE" id="PS50893">
    <property type="entry name" value="ABC_TRANSPORTER_2"/>
    <property type="match status" value="1"/>
</dbReference>
<dbReference type="EMBL" id="JBHTOK010000042">
    <property type="protein sequence ID" value="MFD1440822.1"/>
    <property type="molecule type" value="Genomic_DNA"/>
</dbReference>
<dbReference type="InterPro" id="IPR003593">
    <property type="entry name" value="AAA+_ATPase"/>
</dbReference>
<dbReference type="InterPro" id="IPR027417">
    <property type="entry name" value="P-loop_NTPase"/>
</dbReference>
<dbReference type="PANTHER" id="PTHR43335:SF8">
    <property type="entry name" value="ABC TRANSPORTER, ATP-BINDING PROTEIN"/>
    <property type="match status" value="1"/>
</dbReference>
<keyword evidence="2" id="KW-0813">Transport</keyword>
<dbReference type="SMART" id="SM00382">
    <property type="entry name" value="AAA"/>
    <property type="match status" value="1"/>
</dbReference>
<keyword evidence="3" id="KW-0547">Nucleotide-binding</keyword>
<organism evidence="6 7">
    <name type="scientific">Lacticaseibacillus hegangensis</name>
    <dbReference type="NCBI Taxonomy" id="2486010"/>
    <lineage>
        <taxon>Bacteria</taxon>
        <taxon>Bacillati</taxon>
        <taxon>Bacillota</taxon>
        <taxon>Bacilli</taxon>
        <taxon>Lactobacillales</taxon>
        <taxon>Lactobacillaceae</taxon>
        <taxon>Lacticaseibacillus</taxon>
    </lineage>
</organism>
<dbReference type="Gene3D" id="3.40.50.300">
    <property type="entry name" value="P-loop containing nucleotide triphosphate hydrolases"/>
    <property type="match status" value="1"/>
</dbReference>
<gene>
    <name evidence="6" type="ORF">ACFQ5K_05360</name>
</gene>
<evidence type="ECO:0000256" key="4">
    <source>
        <dbReference type="ARBA" id="ARBA00022840"/>
    </source>
</evidence>
<accession>A0ABW4CY88</accession>
<evidence type="ECO:0000259" key="5">
    <source>
        <dbReference type="PROSITE" id="PS50893"/>
    </source>
</evidence>
<keyword evidence="4 6" id="KW-0067">ATP-binding</keyword>
<dbReference type="GO" id="GO:0005524">
    <property type="term" value="F:ATP binding"/>
    <property type="evidence" value="ECO:0007669"/>
    <property type="project" value="UniProtKB-KW"/>
</dbReference>